<accession>A0A7V9Z8X3</accession>
<evidence type="ECO:0000256" key="2">
    <source>
        <dbReference type="ARBA" id="ARBA00022723"/>
    </source>
</evidence>
<dbReference type="AlphaFoldDB" id="A0A7V9Z8X3"/>
<evidence type="ECO:0000256" key="6">
    <source>
        <dbReference type="ARBA" id="ARBA00023014"/>
    </source>
</evidence>
<dbReference type="GO" id="GO:0097506">
    <property type="term" value="F:deaminated base DNA N-glycosylase activity"/>
    <property type="evidence" value="ECO:0007669"/>
    <property type="project" value="UniProtKB-ARBA"/>
</dbReference>
<dbReference type="SUPFAM" id="SSF52141">
    <property type="entry name" value="Uracil-DNA glycosylase-like"/>
    <property type="match status" value="1"/>
</dbReference>
<dbReference type="InterPro" id="IPR005122">
    <property type="entry name" value="Uracil-DNA_glycosylase-like"/>
</dbReference>
<reference evidence="9 10" key="1">
    <citation type="submission" date="2020-07" db="EMBL/GenBank/DDBJ databases">
        <title>Genomic Encyclopedia of Type Strains, Phase IV (KMG-IV): sequencing the most valuable type-strain genomes for metagenomic binning, comparative biology and taxonomic classification.</title>
        <authorList>
            <person name="Goeker M."/>
        </authorList>
    </citation>
    <scope>NUCLEOTIDE SEQUENCE [LARGE SCALE GENOMIC DNA]</scope>
    <source>
        <strain evidence="9 10">DSM 15730</strain>
    </source>
</reference>
<dbReference type="GO" id="GO:0003887">
    <property type="term" value="F:DNA-directed DNA polymerase activity"/>
    <property type="evidence" value="ECO:0007669"/>
    <property type="project" value="UniProtKB-EC"/>
</dbReference>
<dbReference type="Gene3D" id="3.40.470.10">
    <property type="entry name" value="Uracil-DNA glycosylase-like domain"/>
    <property type="match status" value="1"/>
</dbReference>
<evidence type="ECO:0000256" key="4">
    <source>
        <dbReference type="ARBA" id="ARBA00022801"/>
    </source>
</evidence>
<keyword evidence="5" id="KW-0408">Iron</keyword>
<keyword evidence="10" id="KW-1185">Reference proteome</keyword>
<evidence type="ECO:0000313" key="9">
    <source>
        <dbReference type="EMBL" id="MBA2876243.1"/>
    </source>
</evidence>
<evidence type="ECO:0000259" key="8">
    <source>
        <dbReference type="Pfam" id="PF03167"/>
    </source>
</evidence>
<keyword evidence="1" id="KW-0004">4Fe-4S</keyword>
<dbReference type="PANTHER" id="PTHR33693">
    <property type="entry name" value="TYPE-5 URACIL-DNA GLYCOSYLASE"/>
    <property type="match status" value="1"/>
</dbReference>
<dbReference type="EMBL" id="JACDUT010000010">
    <property type="protein sequence ID" value="MBA2876243.1"/>
    <property type="molecule type" value="Genomic_DNA"/>
</dbReference>
<protein>
    <submittedName>
        <fullName evidence="9">DNA polymerase</fullName>
        <ecNumber evidence="9">2.7.7.7</ecNumber>
    </submittedName>
</protein>
<name>A0A7V9Z8X3_9BACL</name>
<dbReference type="Pfam" id="PF03167">
    <property type="entry name" value="UDG"/>
    <property type="match status" value="1"/>
</dbReference>
<dbReference type="GO" id="GO:0046872">
    <property type="term" value="F:metal ion binding"/>
    <property type="evidence" value="ECO:0007669"/>
    <property type="project" value="UniProtKB-KW"/>
</dbReference>
<dbReference type="GO" id="GO:0006281">
    <property type="term" value="P:DNA repair"/>
    <property type="evidence" value="ECO:0007669"/>
    <property type="project" value="UniProtKB-KW"/>
</dbReference>
<evidence type="ECO:0000256" key="7">
    <source>
        <dbReference type="ARBA" id="ARBA00023204"/>
    </source>
</evidence>
<dbReference type="GO" id="GO:0051539">
    <property type="term" value="F:4 iron, 4 sulfur cluster binding"/>
    <property type="evidence" value="ECO:0007669"/>
    <property type="project" value="UniProtKB-KW"/>
</dbReference>
<keyword evidence="6" id="KW-0411">Iron-sulfur</keyword>
<organism evidence="9 10">
    <name type="scientific">Thermaerobacillus caldiproteolyticus</name>
    <dbReference type="NCBI Taxonomy" id="247480"/>
    <lineage>
        <taxon>Bacteria</taxon>
        <taxon>Bacillati</taxon>
        <taxon>Bacillota</taxon>
        <taxon>Bacilli</taxon>
        <taxon>Bacillales</taxon>
        <taxon>Anoxybacillaceae</taxon>
        <taxon>Thermaerobacillus</taxon>
    </lineage>
</organism>
<keyword evidence="3" id="KW-0227">DNA damage</keyword>
<evidence type="ECO:0000313" key="10">
    <source>
        <dbReference type="Proteomes" id="UP000523087"/>
    </source>
</evidence>
<evidence type="ECO:0000256" key="3">
    <source>
        <dbReference type="ARBA" id="ARBA00022763"/>
    </source>
</evidence>
<keyword evidence="9" id="KW-0808">Transferase</keyword>
<keyword evidence="7" id="KW-0234">DNA repair</keyword>
<keyword evidence="4" id="KW-0378">Hydrolase</keyword>
<keyword evidence="9" id="KW-0548">Nucleotidyltransferase</keyword>
<sequence length="235" mass="27032">MDRMNFHLSYSPSKKTNKKESYQLLVKERKLCSACNGVANPSKIMNGVFDNEDQCIGPWSKLKGDLNAKVMVIGQDWGNEEYYIHQQGKPNPDNFTNKRLKDLLEIAGFDFDTTPMFFTNAILCMKKTKGLGGSVKTSWFRNCFDFLVKQIKIVNPDVLITLGSKPFEALKPLYTNGCPSFKDAVNQREPIFLDMNGSIIKHFPVYHCGKNGFRNRSKQDQINDWKRIRDYLIHC</sequence>
<evidence type="ECO:0000256" key="5">
    <source>
        <dbReference type="ARBA" id="ARBA00023004"/>
    </source>
</evidence>
<dbReference type="InterPro" id="IPR036895">
    <property type="entry name" value="Uracil-DNA_glycosylase-like_sf"/>
</dbReference>
<proteinExistence type="predicted"/>
<dbReference type="InterPro" id="IPR051536">
    <property type="entry name" value="UDG_Type-4/5"/>
</dbReference>
<keyword evidence="2" id="KW-0479">Metal-binding</keyword>
<dbReference type="RefSeq" id="WP_181556970.1">
    <property type="nucleotide sequence ID" value="NZ_JACDUT010000010.1"/>
</dbReference>
<comment type="caution">
    <text evidence="9">The sequence shown here is derived from an EMBL/GenBank/DDBJ whole genome shotgun (WGS) entry which is preliminary data.</text>
</comment>
<dbReference type="EC" id="2.7.7.7" evidence="9"/>
<evidence type="ECO:0000256" key="1">
    <source>
        <dbReference type="ARBA" id="ARBA00022485"/>
    </source>
</evidence>
<gene>
    <name evidence="9" type="ORF">HNR31_003038</name>
</gene>
<dbReference type="PANTHER" id="PTHR33693:SF1">
    <property type="entry name" value="TYPE-4 URACIL-DNA GLYCOSYLASE"/>
    <property type="match status" value="1"/>
</dbReference>
<dbReference type="Proteomes" id="UP000523087">
    <property type="component" value="Unassembled WGS sequence"/>
</dbReference>
<feature type="domain" description="Uracil-DNA glycosylase-like" evidence="8">
    <location>
        <begin position="64"/>
        <end position="208"/>
    </location>
</feature>